<feature type="domain" description="Tim44-like" evidence="2">
    <location>
        <begin position="157"/>
        <end position="287"/>
    </location>
</feature>
<evidence type="ECO:0000313" key="4">
    <source>
        <dbReference type="Proteomes" id="UP001149719"/>
    </source>
</evidence>
<keyword evidence="1" id="KW-0472">Membrane</keyword>
<keyword evidence="4" id="KW-1185">Reference proteome</keyword>
<name>A0ABT4JR62_9GAMM</name>
<protein>
    <submittedName>
        <fullName evidence="3">Tim44-like domain-containing protein</fullName>
    </submittedName>
</protein>
<accession>A0ABT4JR62</accession>
<dbReference type="RefSeq" id="WP_269121719.1">
    <property type="nucleotide sequence ID" value="NZ_JAPUBN010000001.1"/>
</dbReference>
<organism evidence="3 4">
    <name type="scientific">Marinomonas phaeophyticola</name>
    <dbReference type="NCBI Taxonomy" id="3004091"/>
    <lineage>
        <taxon>Bacteria</taxon>
        <taxon>Pseudomonadati</taxon>
        <taxon>Pseudomonadota</taxon>
        <taxon>Gammaproteobacteria</taxon>
        <taxon>Oceanospirillales</taxon>
        <taxon>Oceanospirillaceae</taxon>
        <taxon>Marinomonas</taxon>
    </lineage>
</organism>
<dbReference type="EMBL" id="JAPUBN010000001">
    <property type="protein sequence ID" value="MCZ2720089.1"/>
    <property type="molecule type" value="Genomic_DNA"/>
</dbReference>
<dbReference type="SMART" id="SM00978">
    <property type="entry name" value="Tim44"/>
    <property type="match status" value="1"/>
</dbReference>
<sequence length="289" mass="30150">MKSSVYALIVAFVLALGVGGYSADVEAKKFGGGKSFGKSFSTPKQTAAPTSASSSTGAAAAGTKKGGFLGGLGGGLLGGLLVGGLFASLFAGGAFDGFAFGDILLFALVGFLVYKFFIAPKRRAAQAAAGGAPDQMFRNMGQNEATGNSSINTGGFGGQSATPAMQFPPGFNAEAFVAEATNHYKALQVAWDDNNFDEIQDYVSPELYNLLKEERNKLGADKAKTEVVSVIANLVRGEYIGSTASISLEFSGWVKEGDNTSDTKELWHLEKSMTEANANWMIVGIEQLN</sequence>
<dbReference type="Gene3D" id="3.10.450.240">
    <property type="match status" value="1"/>
</dbReference>
<evidence type="ECO:0000259" key="2">
    <source>
        <dbReference type="SMART" id="SM00978"/>
    </source>
</evidence>
<feature type="transmembrane region" description="Helical" evidence="1">
    <location>
        <begin position="98"/>
        <end position="117"/>
    </location>
</feature>
<feature type="transmembrane region" description="Helical" evidence="1">
    <location>
        <begin position="68"/>
        <end position="91"/>
    </location>
</feature>
<dbReference type="InterPro" id="IPR007379">
    <property type="entry name" value="Tim44-like_dom"/>
</dbReference>
<keyword evidence="1" id="KW-1133">Transmembrane helix</keyword>
<dbReference type="Pfam" id="PF04280">
    <property type="entry name" value="Tim44"/>
    <property type="match status" value="1"/>
</dbReference>
<evidence type="ECO:0000256" key="1">
    <source>
        <dbReference type="SAM" id="Phobius"/>
    </source>
</evidence>
<evidence type="ECO:0000313" key="3">
    <source>
        <dbReference type="EMBL" id="MCZ2720089.1"/>
    </source>
</evidence>
<gene>
    <name evidence="3" type="ORF">O1D97_00140</name>
</gene>
<proteinExistence type="predicted"/>
<dbReference type="PANTHER" id="PTHR41542">
    <property type="entry name" value="BLL5807 PROTEIN"/>
    <property type="match status" value="1"/>
</dbReference>
<keyword evidence="1" id="KW-0812">Transmembrane</keyword>
<dbReference type="SUPFAM" id="SSF54427">
    <property type="entry name" value="NTF2-like"/>
    <property type="match status" value="1"/>
</dbReference>
<dbReference type="PANTHER" id="PTHR41542:SF1">
    <property type="entry name" value="BLL5807 PROTEIN"/>
    <property type="match status" value="1"/>
</dbReference>
<dbReference type="Proteomes" id="UP001149719">
    <property type="component" value="Unassembled WGS sequence"/>
</dbReference>
<dbReference type="InterPro" id="IPR032710">
    <property type="entry name" value="NTF2-like_dom_sf"/>
</dbReference>
<comment type="caution">
    <text evidence="3">The sequence shown here is derived from an EMBL/GenBank/DDBJ whole genome shotgun (WGS) entry which is preliminary data.</text>
</comment>
<reference evidence="3" key="1">
    <citation type="submission" date="2022-12" db="EMBL/GenBank/DDBJ databases">
        <title>Marinomonas 15G1-11 sp. nov, isolated from marine algae.</title>
        <authorList>
            <person name="Butt M."/>
            <person name="Choi D.G."/>
            <person name="Kim J.M."/>
            <person name="Lee J.K."/>
            <person name="Baek J.H."/>
            <person name="Jeon C.O."/>
        </authorList>
    </citation>
    <scope>NUCLEOTIDE SEQUENCE</scope>
    <source>
        <strain evidence="3">15G1-11</strain>
    </source>
</reference>